<dbReference type="Gene3D" id="3.40.50.150">
    <property type="entry name" value="Vaccinia Virus protein VP39"/>
    <property type="match status" value="1"/>
</dbReference>
<dbReference type="InterPro" id="IPR029063">
    <property type="entry name" value="SAM-dependent_MTases_sf"/>
</dbReference>
<dbReference type="EMBL" id="BSTK01000030">
    <property type="protein sequence ID" value="GLY92499.1"/>
    <property type="molecule type" value="Genomic_DNA"/>
</dbReference>
<dbReference type="InterPro" id="IPR041698">
    <property type="entry name" value="Methyltransf_25"/>
</dbReference>
<keyword evidence="3" id="KW-1185">Reference proteome</keyword>
<reference evidence="2" key="1">
    <citation type="submission" date="2023-03" db="EMBL/GenBank/DDBJ databases">
        <title>Actinoallomurus iriomotensis NBRC 103684.</title>
        <authorList>
            <person name="Ichikawa N."/>
            <person name="Sato H."/>
            <person name="Tonouchi N."/>
        </authorList>
    </citation>
    <scope>NUCLEOTIDE SEQUENCE</scope>
    <source>
        <strain evidence="2">NBRC 103684</strain>
    </source>
</reference>
<gene>
    <name evidence="2" type="ORF">Airi02_104270</name>
</gene>
<feature type="domain" description="Methyltransferase" evidence="1">
    <location>
        <begin position="179"/>
        <end position="273"/>
    </location>
</feature>
<dbReference type="CDD" id="cd02440">
    <property type="entry name" value="AdoMet_MTases"/>
    <property type="match status" value="1"/>
</dbReference>
<dbReference type="Pfam" id="PF13649">
    <property type="entry name" value="Methyltransf_25"/>
    <property type="match status" value="1"/>
</dbReference>
<evidence type="ECO:0000313" key="3">
    <source>
        <dbReference type="Proteomes" id="UP001165074"/>
    </source>
</evidence>
<comment type="caution">
    <text evidence="2">The sequence shown here is derived from an EMBL/GenBank/DDBJ whole genome shotgun (WGS) entry which is preliminary data.</text>
</comment>
<organism evidence="2 3">
    <name type="scientific">Actinoallomurus iriomotensis</name>
    <dbReference type="NCBI Taxonomy" id="478107"/>
    <lineage>
        <taxon>Bacteria</taxon>
        <taxon>Bacillati</taxon>
        <taxon>Actinomycetota</taxon>
        <taxon>Actinomycetes</taxon>
        <taxon>Streptosporangiales</taxon>
        <taxon>Thermomonosporaceae</taxon>
        <taxon>Actinoallomurus</taxon>
    </lineage>
</organism>
<evidence type="ECO:0000259" key="1">
    <source>
        <dbReference type="Pfam" id="PF13649"/>
    </source>
</evidence>
<dbReference type="AlphaFoldDB" id="A0A9W6W6I4"/>
<evidence type="ECO:0000313" key="2">
    <source>
        <dbReference type="EMBL" id="GLY92499.1"/>
    </source>
</evidence>
<dbReference type="RefSeq" id="WP_285584750.1">
    <property type="nucleotide sequence ID" value="NZ_BSTK01000030.1"/>
</dbReference>
<protein>
    <recommendedName>
        <fullName evidence="1">Methyltransferase domain-containing protein</fullName>
    </recommendedName>
</protein>
<dbReference type="Proteomes" id="UP001165074">
    <property type="component" value="Unassembled WGS sequence"/>
</dbReference>
<proteinExistence type="predicted"/>
<accession>A0A9W6W6I4</accession>
<name>A0A9W6W6I4_9ACTN</name>
<dbReference type="SUPFAM" id="SSF53335">
    <property type="entry name" value="S-adenosyl-L-methionine-dependent methyltransferases"/>
    <property type="match status" value="1"/>
</dbReference>
<sequence>MNENIEQSEGLERLQAALAARSVMRSWAEGAELIELVQAAYRAGWLDQLRGDTTAEELAASNGVSVEQVSNVLTVLTSAGVVQAKAASFCLSTTFDALVSGVSGFDMTEPLDAVDLARGQAGQAVQPTDRQRGLDGEQALVLARDWGVRPTIGAQQLYGLIYQALPEYRDRLEQGGPLLDVGSGVGGALLTTLTLFDKLHAVGVEIVPEIAAETRRRAQDAGVADRVEVRAIDACALNDESAFTVSYWAQPFFSTSARAATIATIFRALQPGGLLLMQELFPPLATQHEPSIRAQLDQLFYRQQNASYGLSAETLAAETGEAGFQDTQIIASPLGRLVLARKPGH</sequence>